<protein>
    <submittedName>
        <fullName evidence="1">Winged helix DNA-binding protein</fullName>
    </submittedName>
</protein>
<dbReference type="SUPFAM" id="SSF46785">
    <property type="entry name" value="Winged helix' DNA-binding domain"/>
    <property type="match status" value="1"/>
</dbReference>
<dbReference type="AlphaFoldDB" id="A0A6G9Z8D0"/>
<name>A0A6G9Z8D0_9NOCA</name>
<keyword evidence="1" id="KW-0238">DNA-binding</keyword>
<evidence type="ECO:0000313" key="2">
    <source>
        <dbReference type="Proteomes" id="UP000500953"/>
    </source>
</evidence>
<dbReference type="GO" id="GO:0003677">
    <property type="term" value="F:DNA binding"/>
    <property type="evidence" value="ECO:0007669"/>
    <property type="project" value="UniProtKB-KW"/>
</dbReference>
<evidence type="ECO:0000313" key="1">
    <source>
        <dbReference type="EMBL" id="QIS21680.1"/>
    </source>
</evidence>
<organism evidence="1 2">
    <name type="scientific">Nocardia terpenica</name>
    <dbReference type="NCBI Taxonomy" id="455432"/>
    <lineage>
        <taxon>Bacteria</taxon>
        <taxon>Bacillati</taxon>
        <taxon>Actinomycetota</taxon>
        <taxon>Actinomycetes</taxon>
        <taxon>Mycobacteriales</taxon>
        <taxon>Nocardiaceae</taxon>
        <taxon>Nocardia</taxon>
    </lineage>
</organism>
<proteinExistence type="predicted"/>
<sequence length="260" mass="30124">MNAPRYSSLKELLENIVSRARSLRRHESSIIGELQGRAPTSHFYVALELEPLLGTLELNFFVTTYYVMTDRDGRKVAVYALNYGICEQNKIEFGRPVGSREQRYRQYYVERIFDYSLILRDYLSSNQEIVCDSCRERHDYSELDMLRRYGMLCPACRVGTCNVINLSRKYEETLRSIDNDLLLPRIELGILHTLKSEGRPLVAADVAGDLDCSYQLIGKRVKVLDERGLVDRDNFIQSKGQKKRQYTVTPLAERTYLQGL</sequence>
<accession>A0A6G9Z8D0</accession>
<gene>
    <name evidence="1" type="ORF">F6W96_28410</name>
</gene>
<dbReference type="Gene3D" id="1.10.10.10">
    <property type="entry name" value="Winged helix-like DNA-binding domain superfamily/Winged helix DNA-binding domain"/>
    <property type="match status" value="1"/>
</dbReference>
<dbReference type="EMBL" id="CP046173">
    <property type="protein sequence ID" value="QIS21680.1"/>
    <property type="molecule type" value="Genomic_DNA"/>
</dbReference>
<reference evidence="1 2" key="1">
    <citation type="journal article" date="2019" name="ACS Chem. Biol.">
        <title>Identification and Mobilization of a Cryptic Antibiotic Biosynthesis Gene Locus from a Human-Pathogenic Nocardia Isolate.</title>
        <authorList>
            <person name="Herisse M."/>
            <person name="Ishida K."/>
            <person name="Porter J.L."/>
            <person name="Howden B."/>
            <person name="Hertweck C."/>
            <person name="Stinear T.P."/>
            <person name="Pidot S.J."/>
        </authorList>
    </citation>
    <scope>NUCLEOTIDE SEQUENCE [LARGE SCALE GENOMIC DNA]</scope>
    <source>
        <strain evidence="1 2">AUSMDU00012715</strain>
    </source>
</reference>
<dbReference type="InterPro" id="IPR036390">
    <property type="entry name" value="WH_DNA-bd_sf"/>
</dbReference>
<dbReference type="Proteomes" id="UP000500953">
    <property type="component" value="Chromosome"/>
</dbReference>
<dbReference type="InterPro" id="IPR036388">
    <property type="entry name" value="WH-like_DNA-bd_sf"/>
</dbReference>